<dbReference type="GO" id="GO:0034440">
    <property type="term" value="P:lipid oxidation"/>
    <property type="evidence" value="ECO:0007669"/>
    <property type="project" value="InterPro"/>
</dbReference>
<dbReference type="SUPFAM" id="SSF48484">
    <property type="entry name" value="Lipoxigenase"/>
    <property type="match status" value="1"/>
</dbReference>
<dbReference type="AlphaFoldDB" id="A0AAW1XBX3"/>
<organism evidence="15 16">
    <name type="scientific">Rubus argutus</name>
    <name type="common">Southern blackberry</name>
    <dbReference type="NCBI Taxonomy" id="59490"/>
    <lineage>
        <taxon>Eukaryota</taxon>
        <taxon>Viridiplantae</taxon>
        <taxon>Streptophyta</taxon>
        <taxon>Embryophyta</taxon>
        <taxon>Tracheophyta</taxon>
        <taxon>Spermatophyta</taxon>
        <taxon>Magnoliopsida</taxon>
        <taxon>eudicotyledons</taxon>
        <taxon>Gunneridae</taxon>
        <taxon>Pentapetalae</taxon>
        <taxon>rosids</taxon>
        <taxon>fabids</taxon>
        <taxon>Rosales</taxon>
        <taxon>Rosaceae</taxon>
        <taxon>Rosoideae</taxon>
        <taxon>Rosoideae incertae sedis</taxon>
        <taxon>Rubus</taxon>
    </lineage>
</organism>
<dbReference type="InterPro" id="IPR020834">
    <property type="entry name" value="LipOase_CS"/>
</dbReference>
<comment type="similarity">
    <text evidence="2 12">Belongs to the lipoxygenase family.</text>
</comment>
<protein>
    <recommendedName>
        <fullName evidence="13">Lipoxygenase</fullName>
        <ecNumber evidence="13">1.13.11.-</ecNumber>
    </recommendedName>
</protein>
<keyword evidence="16" id="KW-1185">Reference proteome</keyword>
<keyword evidence="4 12" id="KW-0479">Metal-binding</keyword>
<keyword evidence="9 12" id="KW-0408">Iron</keyword>
<dbReference type="FunFam" id="1.20.245.10:FF:000002">
    <property type="entry name" value="Lipoxygenase"/>
    <property type="match status" value="1"/>
</dbReference>
<keyword evidence="6" id="KW-0276">Fatty acid metabolism</keyword>
<keyword evidence="8 12" id="KW-0560">Oxidoreductase</keyword>
<dbReference type="InterPro" id="IPR001246">
    <property type="entry name" value="LipOase_plant"/>
</dbReference>
<gene>
    <name evidence="15" type="ORF">M0R45_020557</name>
</gene>
<proteinExistence type="inferred from homology"/>
<keyword evidence="3 13" id="KW-0444">Lipid biosynthesis</keyword>
<evidence type="ECO:0000313" key="15">
    <source>
        <dbReference type="EMBL" id="KAK9933358.1"/>
    </source>
</evidence>
<dbReference type="PROSITE" id="PS00081">
    <property type="entry name" value="LIPOXYGENASE_2"/>
    <property type="match status" value="1"/>
</dbReference>
<dbReference type="PROSITE" id="PS00711">
    <property type="entry name" value="LIPOXYGENASE_1"/>
    <property type="match status" value="1"/>
</dbReference>
<dbReference type="InterPro" id="IPR000907">
    <property type="entry name" value="LipOase"/>
</dbReference>
<sequence>MPDVIKKDRDAWRTDEEFGREMLAGVNPVNITRLQEFPPTSKLDPKAIKSNRLFILDHHDALMTYLRRINSTSTKTYATRTLLLLQEDGTLKPLAIELSLPHPQGERHGAVSKVFTPPEDGIVGIEASIWQLAKAYAAVNDSGYHQLISHWLNTHAVIEPFVIATNRQLSVLHPIHKLLQPHFRDTMNINALARQILINAGGIVEKTVFPARYAMEMSAVLYKNWVFTEQGLPADLLKRGMATPDPSCPHGLRLLIEDYPFAVDGLEIWSAIETWVTEYCTLYYTTDNVVQSDSELQNWWEELRNEGHGDKKDEPWWPEMQTRAELIQSCTIIIWVASALHAAVNFGQWPYAGYLPNRPTISRRFMPEPGTAEYAELEDNPDVAFLKTITSQLQTLIGVSLIEILSRHSTDEIYLGQRDTPEWTSDAEAVEAFERFGKKLVEIENRITTMNADKRWKNRVGPVKMPYTLLYPNTSDYSGEGGLTGKGIPNSISI</sequence>
<dbReference type="InterPro" id="IPR020833">
    <property type="entry name" value="LipOase_Fe_BS"/>
</dbReference>
<evidence type="ECO:0000256" key="3">
    <source>
        <dbReference type="ARBA" id="ARBA00022516"/>
    </source>
</evidence>
<accession>A0AAW1XBX3</accession>
<keyword evidence="10" id="KW-0443">Lipid metabolism</keyword>
<dbReference type="PANTHER" id="PTHR11771">
    <property type="entry name" value="LIPOXYGENASE"/>
    <property type="match status" value="1"/>
</dbReference>
<comment type="function">
    <text evidence="13">Plant lipoxygenase may be involved in a number of diverse aspects of plant physiology including growth and development, pest resistance, and senescence or responses to wounding.</text>
</comment>
<evidence type="ECO:0000256" key="13">
    <source>
        <dbReference type="RuleBase" id="RU003975"/>
    </source>
</evidence>
<evidence type="ECO:0000313" key="16">
    <source>
        <dbReference type="Proteomes" id="UP001457282"/>
    </source>
</evidence>
<evidence type="ECO:0000256" key="5">
    <source>
        <dbReference type="ARBA" id="ARBA00022767"/>
    </source>
</evidence>
<evidence type="ECO:0000256" key="1">
    <source>
        <dbReference type="ARBA" id="ARBA00001962"/>
    </source>
</evidence>
<evidence type="ECO:0000256" key="4">
    <source>
        <dbReference type="ARBA" id="ARBA00022723"/>
    </source>
</evidence>
<evidence type="ECO:0000256" key="12">
    <source>
        <dbReference type="RuleBase" id="RU003974"/>
    </source>
</evidence>
<evidence type="ECO:0000256" key="7">
    <source>
        <dbReference type="ARBA" id="ARBA00022964"/>
    </source>
</evidence>
<dbReference type="Gene3D" id="3.10.450.60">
    <property type="match status" value="2"/>
</dbReference>
<evidence type="ECO:0000256" key="2">
    <source>
        <dbReference type="ARBA" id="ARBA00009419"/>
    </source>
</evidence>
<dbReference type="EMBL" id="JBEDUW010000004">
    <property type="protein sequence ID" value="KAK9933358.1"/>
    <property type="molecule type" value="Genomic_DNA"/>
</dbReference>
<dbReference type="GO" id="GO:0006633">
    <property type="term" value="P:fatty acid biosynthetic process"/>
    <property type="evidence" value="ECO:0007669"/>
    <property type="project" value="UniProtKB-KW"/>
</dbReference>
<dbReference type="PRINTS" id="PR00087">
    <property type="entry name" value="LIPOXYGENASE"/>
</dbReference>
<dbReference type="GO" id="GO:0046872">
    <property type="term" value="F:metal ion binding"/>
    <property type="evidence" value="ECO:0007669"/>
    <property type="project" value="UniProtKB-UniRule"/>
</dbReference>
<keyword evidence="11 13" id="KW-0275">Fatty acid biosynthesis</keyword>
<dbReference type="InterPro" id="IPR013819">
    <property type="entry name" value="LipOase_C"/>
</dbReference>
<dbReference type="PROSITE" id="PS51393">
    <property type="entry name" value="LIPOXYGENASE_3"/>
    <property type="match status" value="1"/>
</dbReference>
<dbReference type="PRINTS" id="PR00468">
    <property type="entry name" value="PLTLPOXGNASE"/>
</dbReference>
<comment type="cofactor">
    <cofactor evidence="1 12">
        <name>Fe cation</name>
        <dbReference type="ChEBI" id="CHEBI:24875"/>
    </cofactor>
</comment>
<evidence type="ECO:0000256" key="10">
    <source>
        <dbReference type="ARBA" id="ARBA00023098"/>
    </source>
</evidence>
<dbReference type="InterPro" id="IPR036226">
    <property type="entry name" value="LipOase_C_sf"/>
</dbReference>
<name>A0AAW1XBX3_RUBAR</name>
<reference evidence="15 16" key="1">
    <citation type="journal article" date="2023" name="G3 (Bethesda)">
        <title>A chromosome-length genome assembly and annotation of blackberry (Rubus argutus, cv. 'Hillquist').</title>
        <authorList>
            <person name="Bruna T."/>
            <person name="Aryal R."/>
            <person name="Dudchenko O."/>
            <person name="Sargent D.J."/>
            <person name="Mead D."/>
            <person name="Buti M."/>
            <person name="Cavallini A."/>
            <person name="Hytonen T."/>
            <person name="Andres J."/>
            <person name="Pham M."/>
            <person name="Weisz D."/>
            <person name="Mascagni F."/>
            <person name="Usai G."/>
            <person name="Natali L."/>
            <person name="Bassil N."/>
            <person name="Fernandez G.E."/>
            <person name="Lomsadze A."/>
            <person name="Armour M."/>
            <person name="Olukolu B."/>
            <person name="Poorten T."/>
            <person name="Britton C."/>
            <person name="Davik J."/>
            <person name="Ashrafi H."/>
            <person name="Aiden E.L."/>
            <person name="Borodovsky M."/>
            <person name="Worthington M."/>
        </authorList>
    </citation>
    <scope>NUCLEOTIDE SEQUENCE [LARGE SCALE GENOMIC DNA]</scope>
    <source>
        <strain evidence="15">PI 553951</strain>
    </source>
</reference>
<evidence type="ECO:0000256" key="11">
    <source>
        <dbReference type="ARBA" id="ARBA00023160"/>
    </source>
</evidence>
<evidence type="ECO:0000256" key="6">
    <source>
        <dbReference type="ARBA" id="ARBA00022832"/>
    </source>
</evidence>
<dbReference type="Proteomes" id="UP001457282">
    <property type="component" value="Unassembled WGS sequence"/>
</dbReference>
<dbReference type="GO" id="GO:0031408">
    <property type="term" value="P:oxylipin biosynthetic process"/>
    <property type="evidence" value="ECO:0007669"/>
    <property type="project" value="UniProtKB-UniRule"/>
</dbReference>
<dbReference type="GO" id="GO:0016702">
    <property type="term" value="F:oxidoreductase activity, acting on single donors with incorporation of molecular oxygen, incorporation of two atoms of oxygen"/>
    <property type="evidence" value="ECO:0007669"/>
    <property type="project" value="InterPro"/>
</dbReference>
<evidence type="ECO:0000256" key="9">
    <source>
        <dbReference type="ARBA" id="ARBA00023004"/>
    </source>
</evidence>
<evidence type="ECO:0000259" key="14">
    <source>
        <dbReference type="PROSITE" id="PS51393"/>
    </source>
</evidence>
<keyword evidence="7 12" id="KW-0223">Dioxygenase</keyword>
<comment type="caution">
    <text evidence="15">The sequence shown here is derived from an EMBL/GenBank/DDBJ whole genome shotgun (WGS) entry which is preliminary data.</text>
</comment>
<comment type="pathway">
    <text evidence="13">Lipid metabolism; oxylipin biosynthesis.</text>
</comment>
<dbReference type="EC" id="1.13.11.-" evidence="13"/>
<feature type="domain" description="Lipoxygenase" evidence="14">
    <location>
        <begin position="1"/>
        <end position="494"/>
    </location>
</feature>
<dbReference type="Gene3D" id="1.20.245.10">
    <property type="entry name" value="Lipoxygenase-1, Domain 5"/>
    <property type="match status" value="1"/>
</dbReference>
<dbReference type="Pfam" id="PF00305">
    <property type="entry name" value="Lipoxygenase"/>
    <property type="match status" value="1"/>
</dbReference>
<keyword evidence="5 13" id="KW-0925">Oxylipin biosynthesis</keyword>
<evidence type="ECO:0000256" key="8">
    <source>
        <dbReference type="ARBA" id="ARBA00023002"/>
    </source>
</evidence>